<sequence>MAITVTTAHSSDQGARPLPFSVMLTPRPGATEDLIAVGRRYWTAAGLDERDRVVWAEKAGAVGGGSRPHVTAAAGVIAEVAGVSCGTCGEQPWQPRSRTAFEELVRAGGPGSGCAACDEDMRLAVARESDPASTARRQAEIQRQRASTLQRAVAKEWDDRRRQAVYAKYPVQLHMTVPMELPVETEAATLACLRFASGTQPIPPLDTWSMPLSPDENWTRDLAAGWLHGELLRVDPRSALSAFSWQSSLQDELDVVEQASWESVLEVLPPPVIRRIHPPAVLWYSPYGPTARAGADQLDEHLVRRLDPARMSASRQEQLLDLIIKVLVRETVRYFEFRLTEFNLPPVPDNHRPRLLAAADKAGSVRTLGELYSLAWRATKNAASTAQAKRYVPREHTTTHAVNLFEQLAHRATAEPEWEPGHWHEDSRLPLSALTRLLFLGLLNASPMETSVAGIAAGLPEPAIVTPEFWSHADLGVEPTTKPTTGDQDDDEPDVSPDPVIEKIVRDLAELTTERGTDMVLTALWHSRLDFPLGESGATAWYREGTEAMCRAGRTVLNVTGDSGLAILAAAAAASALPFPVVDDEGDQTTVGRVLAARLLELAQHDWVP</sequence>
<evidence type="ECO:0000313" key="2">
    <source>
        <dbReference type="EMBL" id="MDQ0363960.1"/>
    </source>
</evidence>
<gene>
    <name evidence="2" type="ORF">J2S42_000629</name>
</gene>
<dbReference type="Proteomes" id="UP001240236">
    <property type="component" value="Unassembled WGS sequence"/>
</dbReference>
<dbReference type="AlphaFoldDB" id="A0AAE4AUN6"/>
<feature type="region of interest" description="Disordered" evidence="1">
    <location>
        <begin position="475"/>
        <end position="498"/>
    </location>
</feature>
<organism evidence="2 3">
    <name type="scientific">Catenuloplanes indicus</name>
    <dbReference type="NCBI Taxonomy" id="137267"/>
    <lineage>
        <taxon>Bacteria</taxon>
        <taxon>Bacillati</taxon>
        <taxon>Actinomycetota</taxon>
        <taxon>Actinomycetes</taxon>
        <taxon>Micromonosporales</taxon>
        <taxon>Micromonosporaceae</taxon>
        <taxon>Catenuloplanes</taxon>
    </lineage>
</organism>
<dbReference type="RefSeq" id="WP_307234992.1">
    <property type="nucleotide sequence ID" value="NZ_JAUSUZ010000001.1"/>
</dbReference>
<keyword evidence="3" id="KW-1185">Reference proteome</keyword>
<comment type="caution">
    <text evidence="2">The sequence shown here is derived from an EMBL/GenBank/DDBJ whole genome shotgun (WGS) entry which is preliminary data.</text>
</comment>
<dbReference type="EMBL" id="JAUSUZ010000001">
    <property type="protein sequence ID" value="MDQ0363960.1"/>
    <property type="molecule type" value="Genomic_DNA"/>
</dbReference>
<name>A0AAE4AUN6_9ACTN</name>
<reference evidence="2 3" key="1">
    <citation type="submission" date="2023-07" db="EMBL/GenBank/DDBJ databases">
        <title>Sequencing the genomes of 1000 actinobacteria strains.</title>
        <authorList>
            <person name="Klenk H.-P."/>
        </authorList>
    </citation>
    <scope>NUCLEOTIDE SEQUENCE [LARGE SCALE GENOMIC DNA]</scope>
    <source>
        <strain evidence="2 3">DSM 44709</strain>
    </source>
</reference>
<accession>A0AAE4AUN6</accession>
<protein>
    <submittedName>
        <fullName evidence="2">Uncharacterized protein</fullName>
    </submittedName>
</protein>
<evidence type="ECO:0000256" key="1">
    <source>
        <dbReference type="SAM" id="MobiDB-lite"/>
    </source>
</evidence>
<evidence type="ECO:0000313" key="3">
    <source>
        <dbReference type="Proteomes" id="UP001240236"/>
    </source>
</evidence>
<proteinExistence type="predicted"/>